<accession>A0A1I1HCK0</accession>
<dbReference type="SUPFAM" id="SSF82861">
    <property type="entry name" value="Mechanosensitive channel protein MscS (YggB), transmembrane region"/>
    <property type="match status" value="1"/>
</dbReference>
<dbReference type="EMBL" id="FOLL01000006">
    <property type="protein sequence ID" value="SFC21425.1"/>
    <property type="molecule type" value="Genomic_DNA"/>
</dbReference>
<feature type="transmembrane region" description="Helical" evidence="7">
    <location>
        <begin position="98"/>
        <end position="117"/>
    </location>
</feature>
<name>A0A1I1HCK0_9SPHI</name>
<gene>
    <name evidence="11" type="ORF">SAMN05421747_106109</name>
</gene>
<evidence type="ECO:0000259" key="8">
    <source>
        <dbReference type="Pfam" id="PF00924"/>
    </source>
</evidence>
<comment type="similarity">
    <text evidence="2">Belongs to the MscS (TC 1.A.23) family.</text>
</comment>
<keyword evidence="5 7" id="KW-1133">Transmembrane helix</keyword>
<evidence type="ECO:0000256" key="5">
    <source>
        <dbReference type="ARBA" id="ARBA00022989"/>
    </source>
</evidence>
<dbReference type="SUPFAM" id="SSF50182">
    <property type="entry name" value="Sm-like ribonucleoproteins"/>
    <property type="match status" value="1"/>
</dbReference>
<dbReference type="PANTHER" id="PTHR30566">
    <property type="entry name" value="YNAI-RELATED MECHANOSENSITIVE ION CHANNEL"/>
    <property type="match status" value="1"/>
</dbReference>
<dbReference type="Gene3D" id="1.10.287.1260">
    <property type="match status" value="1"/>
</dbReference>
<keyword evidence="6 7" id="KW-0472">Membrane</keyword>
<evidence type="ECO:0000313" key="11">
    <source>
        <dbReference type="EMBL" id="SFC21425.1"/>
    </source>
</evidence>
<dbReference type="InterPro" id="IPR010920">
    <property type="entry name" value="LSM_dom_sf"/>
</dbReference>
<dbReference type="Gene3D" id="2.30.30.60">
    <property type="match status" value="1"/>
</dbReference>
<keyword evidence="3" id="KW-1003">Cell membrane</keyword>
<dbReference type="InterPro" id="IPR049142">
    <property type="entry name" value="MS_channel_1st"/>
</dbReference>
<evidence type="ECO:0000256" key="6">
    <source>
        <dbReference type="ARBA" id="ARBA00023136"/>
    </source>
</evidence>
<dbReference type="GO" id="GO:0008381">
    <property type="term" value="F:mechanosensitive monoatomic ion channel activity"/>
    <property type="evidence" value="ECO:0007669"/>
    <property type="project" value="UniProtKB-ARBA"/>
</dbReference>
<feature type="domain" description="Mechanosensitive ion channel transmembrane helices 2/3" evidence="10">
    <location>
        <begin position="140"/>
        <end position="180"/>
    </location>
</feature>
<dbReference type="Pfam" id="PF21082">
    <property type="entry name" value="MS_channel_3rd"/>
    <property type="match status" value="1"/>
</dbReference>
<dbReference type="Proteomes" id="UP000199577">
    <property type="component" value="Unassembled WGS sequence"/>
</dbReference>
<dbReference type="Gene3D" id="3.30.70.100">
    <property type="match status" value="1"/>
</dbReference>
<evidence type="ECO:0000256" key="3">
    <source>
        <dbReference type="ARBA" id="ARBA00022475"/>
    </source>
</evidence>
<proteinExistence type="inferred from homology"/>
<evidence type="ECO:0000256" key="7">
    <source>
        <dbReference type="SAM" id="Phobius"/>
    </source>
</evidence>
<feature type="domain" description="Mechanosensitive ion channel MscS" evidence="8">
    <location>
        <begin position="181"/>
        <end position="248"/>
    </location>
</feature>
<feature type="transmembrane region" description="Helical" evidence="7">
    <location>
        <begin position="58"/>
        <end position="78"/>
    </location>
</feature>
<evidence type="ECO:0000256" key="1">
    <source>
        <dbReference type="ARBA" id="ARBA00004651"/>
    </source>
</evidence>
<dbReference type="AlphaFoldDB" id="A0A1I1HCK0"/>
<comment type="subcellular location">
    <subcellularLocation>
        <location evidence="1">Cell membrane</location>
        <topology evidence="1">Multi-pass membrane protein</topology>
    </subcellularLocation>
</comment>
<reference evidence="11 12" key="1">
    <citation type="submission" date="2016-10" db="EMBL/GenBank/DDBJ databases">
        <authorList>
            <person name="de Groot N.N."/>
        </authorList>
    </citation>
    <scope>NUCLEOTIDE SEQUENCE [LARGE SCALE GENOMIC DNA]</scope>
    <source>
        <strain evidence="11 12">DSM 22900</strain>
    </source>
</reference>
<dbReference type="PANTHER" id="PTHR30566:SF25">
    <property type="entry name" value="INNER MEMBRANE PROTEIN"/>
    <property type="match status" value="1"/>
</dbReference>
<organism evidence="11 12">
    <name type="scientific">Parapedobacter composti</name>
    <dbReference type="NCBI Taxonomy" id="623281"/>
    <lineage>
        <taxon>Bacteria</taxon>
        <taxon>Pseudomonadati</taxon>
        <taxon>Bacteroidota</taxon>
        <taxon>Sphingobacteriia</taxon>
        <taxon>Sphingobacteriales</taxon>
        <taxon>Sphingobacteriaceae</taxon>
        <taxon>Parapedobacter</taxon>
    </lineage>
</organism>
<evidence type="ECO:0000256" key="4">
    <source>
        <dbReference type="ARBA" id="ARBA00022692"/>
    </source>
</evidence>
<evidence type="ECO:0000259" key="10">
    <source>
        <dbReference type="Pfam" id="PF21088"/>
    </source>
</evidence>
<sequence>MCVTSGMEKVIFENTLQSYLIAAGIIVLGILVIRLFKRSILEWLSRMVKKSDTTFDDFLVHGLSTAILPLLYFAVFYFTLKSLILPPFLNRALDVAAMLLWTFLVTRLIIFSIRYLLGNYLKRKGRGESSMQQMKGVTLILSALIWIMAILFFISNLGYNVATLLTGLGIGGIAIALATQNIIADLFNYFVLFFDRPFEVGDFVVVEDKSGSVEAIGIKTTRIRALTGEQLVFSNTDLTNSRLHNFKRLQQRRIVFTLGVTYDTSKEKLTKIPLIIQEAITSQPETRFDRAHFMSYGEYSLIFEVVYFVLSDNYNKYMDINQQINLYIYDAFEREDIQFAYPTQQIIMQSPTPRTAPTVIH</sequence>
<dbReference type="OrthoDB" id="9809206at2"/>
<dbReference type="Pfam" id="PF21088">
    <property type="entry name" value="MS_channel_1st"/>
    <property type="match status" value="1"/>
</dbReference>
<dbReference type="SUPFAM" id="SSF82689">
    <property type="entry name" value="Mechanosensitive channel protein MscS (YggB), C-terminal domain"/>
    <property type="match status" value="1"/>
</dbReference>
<feature type="transmembrane region" description="Helical" evidence="7">
    <location>
        <begin position="16"/>
        <end position="37"/>
    </location>
</feature>
<dbReference type="InterPro" id="IPR049278">
    <property type="entry name" value="MS_channel_C"/>
</dbReference>
<dbReference type="InterPro" id="IPR011014">
    <property type="entry name" value="MscS_channel_TM-2"/>
</dbReference>
<keyword evidence="4 7" id="KW-0812">Transmembrane</keyword>
<feature type="transmembrane region" description="Helical" evidence="7">
    <location>
        <begin position="137"/>
        <end position="155"/>
    </location>
</feature>
<evidence type="ECO:0000256" key="2">
    <source>
        <dbReference type="ARBA" id="ARBA00008017"/>
    </source>
</evidence>
<dbReference type="GO" id="GO:0005886">
    <property type="term" value="C:plasma membrane"/>
    <property type="evidence" value="ECO:0007669"/>
    <property type="project" value="UniProtKB-SubCell"/>
</dbReference>
<evidence type="ECO:0000313" key="12">
    <source>
        <dbReference type="Proteomes" id="UP000199577"/>
    </source>
</evidence>
<protein>
    <submittedName>
        <fullName evidence="11">Small-conductance mechanosensitive channel</fullName>
    </submittedName>
</protein>
<dbReference type="STRING" id="623281.SAMN05421747_106109"/>
<dbReference type="InterPro" id="IPR023408">
    <property type="entry name" value="MscS_beta-dom_sf"/>
</dbReference>
<dbReference type="Pfam" id="PF00924">
    <property type="entry name" value="MS_channel_2nd"/>
    <property type="match status" value="1"/>
</dbReference>
<dbReference type="InterPro" id="IPR006685">
    <property type="entry name" value="MscS_channel_2nd"/>
</dbReference>
<evidence type="ECO:0000259" key="9">
    <source>
        <dbReference type="Pfam" id="PF21082"/>
    </source>
</evidence>
<dbReference type="InterPro" id="IPR011066">
    <property type="entry name" value="MscS_channel_C_sf"/>
</dbReference>
<keyword evidence="12" id="KW-1185">Reference proteome</keyword>
<feature type="domain" description="Mechanosensitive ion channel MscS C-terminal" evidence="9">
    <location>
        <begin position="254"/>
        <end position="339"/>
    </location>
</feature>